<keyword evidence="6" id="KW-0418">Kinase</keyword>
<dbReference type="PROSITE" id="PS51100">
    <property type="entry name" value="PTS_EIIB_TYPE_3"/>
    <property type="match status" value="1"/>
</dbReference>
<dbReference type="Proteomes" id="UP000886721">
    <property type="component" value="Unassembled WGS sequence"/>
</dbReference>
<dbReference type="GO" id="GO:0008982">
    <property type="term" value="F:protein-N(PI)-phosphohistidine-sugar phosphotransferase activity"/>
    <property type="evidence" value="ECO:0007669"/>
    <property type="project" value="InterPro"/>
</dbReference>
<dbReference type="InterPro" id="IPR036095">
    <property type="entry name" value="PTS_EIIB-like_sf"/>
</dbReference>
<evidence type="ECO:0000256" key="2">
    <source>
        <dbReference type="ARBA" id="ARBA00022553"/>
    </source>
</evidence>
<dbReference type="InterPro" id="IPR013012">
    <property type="entry name" value="PTS_EIIB_3"/>
</dbReference>
<accession>A0A9D1WV51</accession>
<feature type="modified residue" description="Phosphocysteine; by EIIA" evidence="7">
    <location>
        <position position="7"/>
    </location>
</feature>
<comment type="caution">
    <text evidence="9">The sequence shown here is derived from an EMBL/GenBank/DDBJ whole genome shotgun (WGS) entry which is preliminary data.</text>
</comment>
<evidence type="ECO:0000256" key="4">
    <source>
        <dbReference type="ARBA" id="ARBA00022679"/>
    </source>
</evidence>
<evidence type="ECO:0000256" key="3">
    <source>
        <dbReference type="ARBA" id="ARBA00022597"/>
    </source>
</evidence>
<protein>
    <recommendedName>
        <fullName evidence="8">PTS EIIB type-3 domain-containing protein</fullName>
    </recommendedName>
</protein>
<dbReference type="SUPFAM" id="SSF52794">
    <property type="entry name" value="PTS system IIB component-like"/>
    <property type="match status" value="1"/>
</dbReference>
<dbReference type="InterPro" id="IPR003501">
    <property type="entry name" value="PTS_EIIB_2/3"/>
</dbReference>
<keyword evidence="4" id="KW-0808">Transferase</keyword>
<sequence>MKIYLFCSGGFSTSLLANKMSEAYKDKGRSDVTVEAMDFGSLDSVIEEADVIVLAPQIAWAKEQVEEDYPGKKVYLLTIQEFGSMDGNMIVEKIEKGE</sequence>
<keyword evidence="1" id="KW-0813">Transport</keyword>
<evidence type="ECO:0000256" key="1">
    <source>
        <dbReference type="ARBA" id="ARBA00022448"/>
    </source>
</evidence>
<reference evidence="9" key="2">
    <citation type="submission" date="2021-04" db="EMBL/GenBank/DDBJ databases">
        <authorList>
            <person name="Gilroy R."/>
        </authorList>
    </citation>
    <scope>NUCLEOTIDE SEQUENCE</scope>
    <source>
        <strain evidence="9">CHK191-13928</strain>
    </source>
</reference>
<dbReference type="PANTHER" id="PTHR34581:SF2">
    <property type="entry name" value="PTS SYSTEM N,N'-DIACETYLCHITOBIOSE-SPECIFIC EIIB COMPONENT"/>
    <property type="match status" value="1"/>
</dbReference>
<evidence type="ECO:0000256" key="7">
    <source>
        <dbReference type="PROSITE-ProRule" id="PRU00423"/>
    </source>
</evidence>
<proteinExistence type="predicted"/>
<dbReference type="GO" id="GO:0009401">
    <property type="term" value="P:phosphoenolpyruvate-dependent sugar phosphotransferase system"/>
    <property type="evidence" value="ECO:0007669"/>
    <property type="project" value="UniProtKB-KW"/>
</dbReference>
<keyword evidence="3" id="KW-0762">Sugar transport</keyword>
<dbReference type="PANTHER" id="PTHR34581">
    <property type="entry name" value="PTS SYSTEM N,N'-DIACETYLCHITOBIOSE-SPECIFIC EIIB COMPONENT"/>
    <property type="match status" value="1"/>
</dbReference>
<dbReference type="Gene3D" id="3.40.50.2300">
    <property type="match status" value="1"/>
</dbReference>
<gene>
    <name evidence="9" type="ORF">H9735_05030</name>
</gene>
<dbReference type="InterPro" id="IPR051819">
    <property type="entry name" value="PTS_sugar-specific_EIIB"/>
</dbReference>
<dbReference type="AlphaFoldDB" id="A0A9D1WV51"/>
<dbReference type="EMBL" id="DXEM01000015">
    <property type="protein sequence ID" value="HIX67477.1"/>
    <property type="molecule type" value="Genomic_DNA"/>
</dbReference>
<organism evidence="9 10">
    <name type="scientific">Candidatus Anaerostipes excrementavium</name>
    <dbReference type="NCBI Taxonomy" id="2838463"/>
    <lineage>
        <taxon>Bacteria</taxon>
        <taxon>Bacillati</taxon>
        <taxon>Bacillota</taxon>
        <taxon>Clostridia</taxon>
        <taxon>Lachnospirales</taxon>
        <taxon>Lachnospiraceae</taxon>
        <taxon>Anaerostipes</taxon>
    </lineage>
</organism>
<feature type="domain" description="PTS EIIB type-3" evidence="8">
    <location>
        <begin position="1"/>
        <end position="98"/>
    </location>
</feature>
<evidence type="ECO:0000259" key="8">
    <source>
        <dbReference type="PROSITE" id="PS51100"/>
    </source>
</evidence>
<name>A0A9D1WV51_9FIRM</name>
<reference evidence="9" key="1">
    <citation type="journal article" date="2021" name="PeerJ">
        <title>Extensive microbial diversity within the chicken gut microbiome revealed by metagenomics and culture.</title>
        <authorList>
            <person name="Gilroy R."/>
            <person name="Ravi A."/>
            <person name="Getino M."/>
            <person name="Pursley I."/>
            <person name="Horton D.L."/>
            <person name="Alikhan N.F."/>
            <person name="Baker D."/>
            <person name="Gharbi K."/>
            <person name="Hall N."/>
            <person name="Watson M."/>
            <person name="Adriaenssens E.M."/>
            <person name="Foster-Nyarko E."/>
            <person name="Jarju S."/>
            <person name="Secka A."/>
            <person name="Antonio M."/>
            <person name="Oren A."/>
            <person name="Chaudhuri R.R."/>
            <person name="La Ragione R."/>
            <person name="Hildebrand F."/>
            <person name="Pallen M.J."/>
        </authorList>
    </citation>
    <scope>NUCLEOTIDE SEQUENCE</scope>
    <source>
        <strain evidence="9">CHK191-13928</strain>
    </source>
</reference>
<evidence type="ECO:0000256" key="6">
    <source>
        <dbReference type="ARBA" id="ARBA00022777"/>
    </source>
</evidence>
<keyword evidence="5" id="KW-0598">Phosphotransferase system</keyword>
<dbReference type="GO" id="GO:0016301">
    <property type="term" value="F:kinase activity"/>
    <property type="evidence" value="ECO:0007669"/>
    <property type="project" value="UniProtKB-KW"/>
</dbReference>
<dbReference type="Pfam" id="PF02302">
    <property type="entry name" value="PTS_IIB"/>
    <property type="match status" value="1"/>
</dbReference>
<evidence type="ECO:0000313" key="9">
    <source>
        <dbReference type="EMBL" id="HIX67477.1"/>
    </source>
</evidence>
<evidence type="ECO:0000313" key="10">
    <source>
        <dbReference type="Proteomes" id="UP000886721"/>
    </source>
</evidence>
<evidence type="ECO:0000256" key="5">
    <source>
        <dbReference type="ARBA" id="ARBA00022683"/>
    </source>
</evidence>
<keyword evidence="2" id="KW-0597">Phosphoprotein</keyword>